<dbReference type="InterPro" id="IPR050571">
    <property type="entry name" value="Class-IV_PLP-Dep_Aminotrnsfr"/>
</dbReference>
<dbReference type="GO" id="GO:0008696">
    <property type="term" value="F:4-amino-4-deoxychorismate lyase activity"/>
    <property type="evidence" value="ECO:0007669"/>
    <property type="project" value="UniProtKB-EC"/>
</dbReference>
<organism evidence="11 12">
    <name type="scientific">Pseudidiomarina sediminum</name>
    <dbReference type="NCBI Taxonomy" id="431675"/>
    <lineage>
        <taxon>Bacteria</taxon>
        <taxon>Pseudomonadati</taxon>
        <taxon>Pseudomonadota</taxon>
        <taxon>Gammaproteobacteria</taxon>
        <taxon>Alteromonadales</taxon>
        <taxon>Idiomarinaceae</taxon>
        <taxon>Pseudidiomarina</taxon>
    </lineage>
</organism>
<evidence type="ECO:0000256" key="8">
    <source>
        <dbReference type="ARBA" id="ARBA00054027"/>
    </source>
</evidence>
<comment type="cofactor">
    <cofactor evidence="1">
        <name>pyridoxal 5'-phosphate</name>
        <dbReference type="ChEBI" id="CHEBI:597326"/>
    </cofactor>
</comment>
<dbReference type="Proteomes" id="UP000287022">
    <property type="component" value="Unassembled WGS sequence"/>
</dbReference>
<proteinExistence type="inferred from homology"/>
<evidence type="ECO:0000313" key="12">
    <source>
        <dbReference type="Proteomes" id="UP000287022"/>
    </source>
</evidence>
<keyword evidence="11" id="KW-0808">Transferase</keyword>
<keyword evidence="12" id="KW-1185">Reference proteome</keyword>
<gene>
    <name evidence="11" type="ORF">CWI80_02660</name>
</gene>
<dbReference type="InterPro" id="IPR036038">
    <property type="entry name" value="Aminotransferase-like"/>
</dbReference>
<keyword evidence="3" id="KW-0663">Pyridoxal phosphate</keyword>
<dbReference type="RefSeq" id="WP_026861872.1">
    <property type="nucleotide sequence ID" value="NZ_PIQE01000001.1"/>
</dbReference>
<dbReference type="GO" id="GO:0046656">
    <property type="term" value="P:folic acid biosynthetic process"/>
    <property type="evidence" value="ECO:0007669"/>
    <property type="project" value="UniProtKB-KW"/>
</dbReference>
<dbReference type="GO" id="GO:0005829">
    <property type="term" value="C:cytosol"/>
    <property type="evidence" value="ECO:0007669"/>
    <property type="project" value="TreeGrafter"/>
</dbReference>
<dbReference type="PANTHER" id="PTHR42743">
    <property type="entry name" value="AMINO-ACID AMINOTRANSFERASE"/>
    <property type="match status" value="1"/>
</dbReference>
<dbReference type="InterPro" id="IPR001544">
    <property type="entry name" value="Aminotrans_IV"/>
</dbReference>
<dbReference type="InterPro" id="IPR043131">
    <property type="entry name" value="BCAT-like_N"/>
</dbReference>
<evidence type="ECO:0000256" key="2">
    <source>
        <dbReference type="ARBA" id="ARBA00009320"/>
    </source>
</evidence>
<evidence type="ECO:0000256" key="1">
    <source>
        <dbReference type="ARBA" id="ARBA00001933"/>
    </source>
</evidence>
<dbReference type="FunFam" id="3.20.10.10:FF:000002">
    <property type="entry name" value="D-alanine aminotransferase"/>
    <property type="match status" value="1"/>
</dbReference>
<comment type="caution">
    <text evidence="11">The sequence shown here is derived from an EMBL/GenBank/DDBJ whole genome shotgun (WGS) entry which is preliminary data.</text>
</comment>
<accession>A0A432Z8N4</accession>
<protein>
    <recommendedName>
        <fullName evidence="9">Aminodeoxychorismate lyase</fullName>
        <ecNumber evidence="6">4.1.3.38</ecNumber>
    </recommendedName>
    <alternativeName>
        <fullName evidence="10">4-amino-4-deoxychorismate lyase</fullName>
    </alternativeName>
</protein>
<keyword evidence="4" id="KW-0289">Folate biosynthesis</keyword>
<dbReference type="InterPro" id="IPR043132">
    <property type="entry name" value="BCAT-like_C"/>
</dbReference>
<comment type="catalytic activity">
    <reaction evidence="7">
        <text>4-amino-4-deoxychorismate = 4-aminobenzoate + pyruvate + H(+)</text>
        <dbReference type="Rhea" id="RHEA:16201"/>
        <dbReference type="ChEBI" id="CHEBI:15361"/>
        <dbReference type="ChEBI" id="CHEBI:15378"/>
        <dbReference type="ChEBI" id="CHEBI:17836"/>
        <dbReference type="ChEBI" id="CHEBI:58406"/>
        <dbReference type="EC" id="4.1.3.38"/>
    </reaction>
</comment>
<dbReference type="Gene3D" id="3.30.470.10">
    <property type="match status" value="1"/>
</dbReference>
<dbReference type="AlphaFoldDB" id="A0A432Z8N4"/>
<comment type="function">
    <text evidence="8">Involved in the biosynthesis of p-aminobenzoate (PABA), a precursor of tetrahydrofolate. Converts 4-amino-4-deoxychorismate into 4-aminobenzoate (PABA) and pyruvate.</text>
</comment>
<dbReference type="GO" id="GO:0008483">
    <property type="term" value="F:transaminase activity"/>
    <property type="evidence" value="ECO:0007669"/>
    <property type="project" value="UniProtKB-KW"/>
</dbReference>
<sequence>MSGLVYLNGDWIAPEAAKVSVFDRGFLFAEGIYEVVPVYHRRPFLAEHHLARLTRSLEAIGIEAPGQAFWLALVDDLIANNPSIESGLVYFQVTRGAESKRNHLPQGPMTPTIFATFTPMQLHWDTPAPAKVTLCDDIRWLRCDIKSVSLLGNQLLKQEAQRRGAIEPLLHRDGRITEGASSNYFAVKQGEIYTAPADHLILAGITRMWVIELAQRLGLKVNEQPFHVAELGELDELFLTSSSREVQPIGQIDDIIVADGRCGKVTQQLIDAFHASKREHIA</sequence>
<evidence type="ECO:0000256" key="9">
    <source>
        <dbReference type="ARBA" id="ARBA00069174"/>
    </source>
</evidence>
<evidence type="ECO:0000256" key="10">
    <source>
        <dbReference type="ARBA" id="ARBA00080135"/>
    </source>
</evidence>
<dbReference type="SUPFAM" id="SSF56752">
    <property type="entry name" value="D-aminoacid aminotransferase-like PLP-dependent enzymes"/>
    <property type="match status" value="1"/>
</dbReference>
<comment type="similarity">
    <text evidence="2">Belongs to the class-IV pyridoxal-phosphate-dependent aminotransferase family.</text>
</comment>
<evidence type="ECO:0000256" key="3">
    <source>
        <dbReference type="ARBA" id="ARBA00022898"/>
    </source>
</evidence>
<evidence type="ECO:0000256" key="7">
    <source>
        <dbReference type="ARBA" id="ARBA00049529"/>
    </source>
</evidence>
<dbReference type="Gene3D" id="3.20.10.10">
    <property type="entry name" value="D-amino Acid Aminotransferase, subunit A, domain 2"/>
    <property type="match status" value="1"/>
</dbReference>
<dbReference type="PANTHER" id="PTHR42743:SF10">
    <property type="entry name" value="D-ALANINE AMINOTRANSFERASE"/>
    <property type="match status" value="1"/>
</dbReference>
<dbReference type="Pfam" id="PF01063">
    <property type="entry name" value="Aminotran_4"/>
    <property type="match status" value="1"/>
</dbReference>
<evidence type="ECO:0000256" key="5">
    <source>
        <dbReference type="ARBA" id="ARBA00035633"/>
    </source>
</evidence>
<dbReference type="EMBL" id="PIQE01000001">
    <property type="protein sequence ID" value="RUO74265.1"/>
    <property type="molecule type" value="Genomic_DNA"/>
</dbReference>
<dbReference type="STRING" id="1122124.GCA_000423165_00867"/>
<evidence type="ECO:0000256" key="6">
    <source>
        <dbReference type="ARBA" id="ARBA00035676"/>
    </source>
</evidence>
<comment type="pathway">
    <text evidence="5">Cofactor biosynthesis; tetrahydrofolate biosynthesis; 4-aminobenzoate from chorismate: step 2/2.</text>
</comment>
<name>A0A432Z8N4_9GAMM</name>
<dbReference type="GO" id="GO:0008652">
    <property type="term" value="P:amino acid biosynthetic process"/>
    <property type="evidence" value="ECO:0007669"/>
    <property type="project" value="UniProtKB-ARBA"/>
</dbReference>
<dbReference type="EC" id="4.1.3.38" evidence="6"/>
<keyword evidence="11" id="KW-0032">Aminotransferase</keyword>
<evidence type="ECO:0000256" key="4">
    <source>
        <dbReference type="ARBA" id="ARBA00022909"/>
    </source>
</evidence>
<evidence type="ECO:0000313" key="11">
    <source>
        <dbReference type="EMBL" id="RUO74265.1"/>
    </source>
</evidence>
<reference evidence="12" key="1">
    <citation type="journal article" date="2018" name="Front. Microbiol.">
        <title>Genome-Based Analysis Reveals the Taxonomy and Diversity of the Family Idiomarinaceae.</title>
        <authorList>
            <person name="Liu Y."/>
            <person name="Lai Q."/>
            <person name="Shao Z."/>
        </authorList>
    </citation>
    <scope>NUCLEOTIDE SEQUENCE [LARGE SCALE GENOMIC DNA]</scope>
    <source>
        <strain evidence="12">c121</strain>
    </source>
</reference>